<protein>
    <submittedName>
        <fullName evidence="2">Uncharacterized protein</fullName>
    </submittedName>
</protein>
<keyword evidence="3" id="KW-1185">Reference proteome</keyword>
<dbReference type="AlphaFoldDB" id="A0A3N4MF75"/>
<dbReference type="Gene3D" id="2.60.40.2340">
    <property type="match status" value="1"/>
</dbReference>
<accession>A0A3N4MF75</accession>
<sequence>MNQLYKKLIQAVACLFLLWAAASCNKETEYGPSPYNRVESFSVAAGTETILASIVGDSIVVYWPSHIPQPEKINPQIIVTENASVTPTSGTAVNFRTGTAFTVKAQSGAEKKFYLKVIMNQPPIQVAEQSYSAVKGGSLVVDNGTVMRYFERDAAKTKFFIIDDQNTTTELPLEFFISGNGESSMRISVPDVAAVKVGAYKLRITSGIHTYTSANKIFGVLYGARPVADEVSTPVTVKQGGTITFQGSGFIDMQEARVFGYNADWSEKEVASLPVESFTATTVTYRIPATFPAGVYELGGWDTNGIFIALRTSDYMGFWRWDKVQKNYVNIDGSTSFTVTP</sequence>
<dbReference type="Proteomes" id="UP000279089">
    <property type="component" value="Unassembled WGS sequence"/>
</dbReference>
<dbReference type="EMBL" id="RMBX01000002">
    <property type="protein sequence ID" value="RPD42481.1"/>
    <property type="molecule type" value="Genomic_DNA"/>
</dbReference>
<gene>
    <name evidence="2" type="ORF">EG028_04715</name>
</gene>
<comment type="caution">
    <text evidence="2">The sequence shown here is derived from an EMBL/GenBank/DDBJ whole genome shotgun (WGS) entry which is preliminary data.</text>
</comment>
<feature type="signal peptide" evidence="1">
    <location>
        <begin position="1"/>
        <end position="22"/>
    </location>
</feature>
<dbReference type="PROSITE" id="PS51257">
    <property type="entry name" value="PROKAR_LIPOPROTEIN"/>
    <property type="match status" value="1"/>
</dbReference>
<reference evidence="3" key="1">
    <citation type="submission" date="2018-11" db="EMBL/GenBank/DDBJ databases">
        <title>Chitinophaga lutea sp.nov., isolate from arsenic contaminated soil.</title>
        <authorList>
            <person name="Zong Y."/>
        </authorList>
    </citation>
    <scope>NUCLEOTIDE SEQUENCE [LARGE SCALE GENOMIC DNA]</scope>
    <source>
        <strain evidence="3">YLT18</strain>
    </source>
</reference>
<proteinExistence type="predicted"/>
<name>A0A3N4MF75_9BACT</name>
<keyword evidence="1" id="KW-0732">Signal</keyword>
<evidence type="ECO:0000256" key="1">
    <source>
        <dbReference type="SAM" id="SignalP"/>
    </source>
</evidence>
<organism evidence="2 3">
    <name type="scientific">Chitinophaga barathri</name>
    <dbReference type="NCBI Taxonomy" id="1647451"/>
    <lineage>
        <taxon>Bacteria</taxon>
        <taxon>Pseudomonadati</taxon>
        <taxon>Bacteroidota</taxon>
        <taxon>Chitinophagia</taxon>
        <taxon>Chitinophagales</taxon>
        <taxon>Chitinophagaceae</taxon>
        <taxon>Chitinophaga</taxon>
    </lineage>
</organism>
<dbReference type="RefSeq" id="WP_120515373.1">
    <property type="nucleotide sequence ID" value="NZ_QXZY01000003.1"/>
</dbReference>
<dbReference type="OrthoDB" id="677497at2"/>
<evidence type="ECO:0000313" key="3">
    <source>
        <dbReference type="Proteomes" id="UP000279089"/>
    </source>
</evidence>
<evidence type="ECO:0000313" key="2">
    <source>
        <dbReference type="EMBL" id="RPD42481.1"/>
    </source>
</evidence>
<feature type="chain" id="PRO_5018145097" evidence="1">
    <location>
        <begin position="23"/>
        <end position="341"/>
    </location>
</feature>